<dbReference type="InterPro" id="IPR046531">
    <property type="entry name" value="DUF6596"/>
</dbReference>
<evidence type="ECO:0000256" key="5">
    <source>
        <dbReference type="SAM" id="MobiDB-lite"/>
    </source>
</evidence>
<feature type="domain" description="DUF6596" evidence="8">
    <location>
        <begin position="185"/>
        <end position="289"/>
    </location>
</feature>
<evidence type="ECO:0000259" key="7">
    <source>
        <dbReference type="Pfam" id="PF08281"/>
    </source>
</evidence>
<evidence type="ECO:0000256" key="3">
    <source>
        <dbReference type="ARBA" id="ARBA00023082"/>
    </source>
</evidence>
<comment type="similarity">
    <text evidence="1">Belongs to the sigma-70 factor family. ECF subfamily.</text>
</comment>
<dbReference type="SUPFAM" id="SSF88659">
    <property type="entry name" value="Sigma3 and sigma4 domains of RNA polymerase sigma factors"/>
    <property type="match status" value="1"/>
</dbReference>
<dbReference type="PANTHER" id="PTHR47756">
    <property type="entry name" value="BLL6612 PROTEIN-RELATED"/>
    <property type="match status" value="1"/>
</dbReference>
<dbReference type="SUPFAM" id="SSF88946">
    <property type="entry name" value="Sigma2 domain of RNA polymerase sigma factors"/>
    <property type="match status" value="1"/>
</dbReference>
<feature type="region of interest" description="Disordered" evidence="5">
    <location>
        <begin position="419"/>
        <end position="444"/>
    </location>
</feature>
<dbReference type="Pfam" id="PF20239">
    <property type="entry name" value="DUF6596"/>
    <property type="match status" value="1"/>
</dbReference>
<feature type="domain" description="RNA polymerase sigma factor 70 region 4 type 2" evidence="7">
    <location>
        <begin position="124"/>
        <end position="167"/>
    </location>
</feature>
<evidence type="ECO:0000313" key="9">
    <source>
        <dbReference type="EMBL" id="GAA3629123.1"/>
    </source>
</evidence>
<dbReference type="EMBL" id="BAAAYU010000001">
    <property type="protein sequence ID" value="GAA3629123.1"/>
    <property type="molecule type" value="Genomic_DNA"/>
</dbReference>
<keyword evidence="2" id="KW-0805">Transcription regulation</keyword>
<dbReference type="RefSeq" id="WP_344736760.1">
    <property type="nucleotide sequence ID" value="NZ_BAAAYU010000001.1"/>
</dbReference>
<sequence length="444" mass="48728">MAEAGADSPAVEAVIERVHREEWARIVAALMRRFRDLDIAEEAAAEGFATAVERWPREGVPPNPGAWIMTTAHRKGIDRLRGEARRKEMQQEAHRLSDDTPHAPMGVIDDDRLRLVFTCCDPILPVPAQVALTLRIVGGLTVTEIAKAFLVQETTMGQRISRAKAKIRAARIPYRVPDREDLPARAAGVLAVLYLVFNEGYLSSGERSASIRRDLTGEAIRLARLMRDLLPDGSSARREAAGLLSLMLLTEARAPARVSATGELVRLDEQDRTAWDRPMIREGLEILQAERIDAGADVDDGAGRYELLAAVNAVHASAASPLDTDWSRIAALYERIERIDPSPVVMLGRAVAIAELGSPAAGLALLTPLKGTLDGYHAFHATRAELLRRVDRRREARAAYNRAIELAVNPAEIAHLSRRRNQLAEESVGSPHIPDVPTSPDHHT</sequence>
<evidence type="ECO:0000256" key="2">
    <source>
        <dbReference type="ARBA" id="ARBA00023015"/>
    </source>
</evidence>
<dbReference type="Proteomes" id="UP001501697">
    <property type="component" value="Unassembled WGS sequence"/>
</dbReference>
<evidence type="ECO:0000256" key="1">
    <source>
        <dbReference type="ARBA" id="ARBA00010641"/>
    </source>
</evidence>
<evidence type="ECO:0000313" key="10">
    <source>
        <dbReference type="Proteomes" id="UP001501697"/>
    </source>
</evidence>
<evidence type="ECO:0000259" key="6">
    <source>
        <dbReference type="Pfam" id="PF04542"/>
    </source>
</evidence>
<keyword evidence="10" id="KW-1185">Reference proteome</keyword>
<dbReference type="Pfam" id="PF04542">
    <property type="entry name" value="Sigma70_r2"/>
    <property type="match status" value="1"/>
</dbReference>
<accession>A0ABP7AC65</accession>
<protein>
    <submittedName>
        <fullName evidence="9">Sigma factor-like helix-turn-helix DNA-binding protein</fullName>
    </submittedName>
</protein>
<dbReference type="PANTHER" id="PTHR47756:SF2">
    <property type="entry name" value="BLL6612 PROTEIN"/>
    <property type="match status" value="1"/>
</dbReference>
<dbReference type="InterPro" id="IPR007627">
    <property type="entry name" value="RNA_pol_sigma70_r2"/>
</dbReference>
<dbReference type="Gene3D" id="1.10.1740.10">
    <property type="match status" value="1"/>
</dbReference>
<gene>
    <name evidence="9" type="ORF">GCM10022200_09670</name>
</gene>
<dbReference type="InterPro" id="IPR013249">
    <property type="entry name" value="RNA_pol_sigma70_r4_t2"/>
</dbReference>
<dbReference type="Pfam" id="PF08281">
    <property type="entry name" value="Sigma70_r4_2"/>
    <property type="match status" value="1"/>
</dbReference>
<reference evidence="10" key="1">
    <citation type="journal article" date="2019" name="Int. J. Syst. Evol. Microbiol.">
        <title>The Global Catalogue of Microorganisms (GCM) 10K type strain sequencing project: providing services to taxonomists for standard genome sequencing and annotation.</title>
        <authorList>
            <consortium name="The Broad Institute Genomics Platform"/>
            <consortium name="The Broad Institute Genome Sequencing Center for Infectious Disease"/>
            <person name="Wu L."/>
            <person name="Ma J."/>
        </authorList>
    </citation>
    <scope>NUCLEOTIDE SEQUENCE [LARGE SCALE GENOMIC DNA]</scope>
    <source>
        <strain evidence="10">JCM 16544</strain>
    </source>
</reference>
<proteinExistence type="inferred from homology"/>
<organism evidence="9 10">
    <name type="scientific">Microbacterium awajiense</name>
    <dbReference type="NCBI Taxonomy" id="415214"/>
    <lineage>
        <taxon>Bacteria</taxon>
        <taxon>Bacillati</taxon>
        <taxon>Actinomycetota</taxon>
        <taxon>Actinomycetes</taxon>
        <taxon>Micrococcales</taxon>
        <taxon>Microbacteriaceae</taxon>
        <taxon>Microbacterium</taxon>
    </lineage>
</organism>
<evidence type="ECO:0000256" key="4">
    <source>
        <dbReference type="ARBA" id="ARBA00023163"/>
    </source>
</evidence>
<comment type="caution">
    <text evidence="9">The sequence shown here is derived from an EMBL/GenBank/DDBJ whole genome shotgun (WGS) entry which is preliminary data.</text>
</comment>
<dbReference type="InterPro" id="IPR013325">
    <property type="entry name" value="RNA_pol_sigma_r2"/>
</dbReference>
<feature type="domain" description="RNA polymerase sigma-70 region 2" evidence="6">
    <location>
        <begin position="25"/>
        <end position="86"/>
    </location>
</feature>
<keyword evidence="4" id="KW-0804">Transcription</keyword>
<keyword evidence="3" id="KW-0731">Sigma factor</keyword>
<dbReference type="InterPro" id="IPR013324">
    <property type="entry name" value="RNA_pol_sigma_r3/r4-like"/>
</dbReference>
<name>A0ABP7AC65_9MICO</name>
<dbReference type="InterPro" id="IPR036388">
    <property type="entry name" value="WH-like_DNA-bd_sf"/>
</dbReference>
<evidence type="ECO:0000259" key="8">
    <source>
        <dbReference type="Pfam" id="PF20239"/>
    </source>
</evidence>
<dbReference type="Gene3D" id="1.10.10.10">
    <property type="entry name" value="Winged helix-like DNA-binding domain superfamily/Winged helix DNA-binding domain"/>
    <property type="match status" value="1"/>
</dbReference>